<organism evidence="2">
    <name type="scientific">Ammonifex degensii</name>
    <dbReference type="NCBI Taxonomy" id="42838"/>
    <lineage>
        <taxon>Bacteria</taxon>
        <taxon>Bacillati</taxon>
        <taxon>Bacillota</taxon>
        <taxon>Clostridia</taxon>
        <taxon>Thermoanaerobacterales</taxon>
        <taxon>Thermoanaerobacteraceae</taxon>
        <taxon>Ammonifex</taxon>
    </lineage>
</organism>
<accession>A0A7C1JNN7</accession>
<gene>
    <name evidence="2" type="ORF">ENQ35_02835</name>
</gene>
<evidence type="ECO:0000313" key="2">
    <source>
        <dbReference type="EMBL" id="HDW51657.1"/>
    </source>
</evidence>
<dbReference type="SMART" id="SM00834">
    <property type="entry name" value="CxxC_CXXC_SSSS"/>
    <property type="match status" value="1"/>
</dbReference>
<proteinExistence type="predicted"/>
<protein>
    <submittedName>
        <fullName evidence="2">Zinc ribbon domain-containing protein</fullName>
    </submittedName>
</protein>
<dbReference type="Gene3D" id="2.20.28.30">
    <property type="entry name" value="RNA polymerase ii, chain L"/>
    <property type="match status" value="1"/>
</dbReference>
<reference evidence="2" key="1">
    <citation type="journal article" date="2020" name="mSystems">
        <title>Genome- and Community-Level Interaction Insights into Carbon Utilization and Element Cycling Functions of Hydrothermarchaeota in Hydrothermal Sediment.</title>
        <authorList>
            <person name="Zhou Z."/>
            <person name="Liu Y."/>
            <person name="Xu W."/>
            <person name="Pan J."/>
            <person name="Luo Z.H."/>
            <person name="Li M."/>
        </authorList>
    </citation>
    <scope>NUCLEOTIDE SEQUENCE [LARGE SCALE GENOMIC DNA]</scope>
    <source>
        <strain evidence="2">SpSt-301</strain>
    </source>
</reference>
<comment type="caution">
    <text evidence="2">The sequence shown here is derived from an EMBL/GenBank/DDBJ whole genome shotgun (WGS) entry which is preliminary data.</text>
</comment>
<dbReference type="Pfam" id="PF09723">
    <property type="entry name" value="Zn_ribbon_8"/>
    <property type="match status" value="1"/>
</dbReference>
<dbReference type="NCBIfam" id="TIGR02605">
    <property type="entry name" value="CxxC_CxxC_SSSS"/>
    <property type="match status" value="1"/>
</dbReference>
<evidence type="ECO:0000259" key="1">
    <source>
        <dbReference type="SMART" id="SM00834"/>
    </source>
</evidence>
<dbReference type="AlphaFoldDB" id="A0A7C1JNN7"/>
<dbReference type="InterPro" id="IPR013429">
    <property type="entry name" value="Regulatory_FmdB_Zinc_ribbon"/>
</dbReference>
<name>A0A7C1JNN7_9THEO</name>
<sequence>MPIFEFRCLNCGHLFEKLFLDSQKEVELKCPECGGDSLDRVISRTNYTMGTGKSNKPKLTTKSCSPGSTCATLELPGHGD</sequence>
<feature type="domain" description="Putative regulatory protein FmdB zinc ribbon" evidence="1">
    <location>
        <begin position="1"/>
        <end position="43"/>
    </location>
</feature>
<dbReference type="EMBL" id="DSMV01000172">
    <property type="protein sequence ID" value="HDW51657.1"/>
    <property type="molecule type" value="Genomic_DNA"/>
</dbReference>